<dbReference type="Pfam" id="PF04828">
    <property type="entry name" value="GFA"/>
    <property type="match status" value="1"/>
</dbReference>
<name>A0AAW9TNR4_RHIML</name>
<evidence type="ECO:0000313" key="7">
    <source>
        <dbReference type="Proteomes" id="UP000429484"/>
    </source>
</evidence>
<dbReference type="Proteomes" id="UP000429484">
    <property type="component" value="Unassembled WGS sequence"/>
</dbReference>
<sequence>MQAGGVSMTNAQCACGALRLMLNEPPQLTALCHCLACQRRTGAPFSANAFYSIDCVEISGVSTEYIRTAESGRKVRMHFCPTCGSTLFWKADASPSWIGVAVGSFADPAFAPPAMSVFERSKHKWVQLEGTVEHFQDLPIGQY</sequence>
<keyword evidence="4" id="KW-0456">Lyase</keyword>
<comment type="similarity">
    <text evidence="1">Belongs to the Gfa family.</text>
</comment>
<organism evidence="6 7">
    <name type="scientific">Rhizobium meliloti</name>
    <name type="common">Ensifer meliloti</name>
    <name type="synonym">Sinorhizobium meliloti</name>
    <dbReference type="NCBI Taxonomy" id="382"/>
    <lineage>
        <taxon>Bacteria</taxon>
        <taxon>Pseudomonadati</taxon>
        <taxon>Pseudomonadota</taxon>
        <taxon>Alphaproteobacteria</taxon>
        <taxon>Hyphomicrobiales</taxon>
        <taxon>Rhizobiaceae</taxon>
        <taxon>Sinorhizobium/Ensifer group</taxon>
        <taxon>Sinorhizobium</taxon>
    </lineage>
</organism>
<evidence type="ECO:0000256" key="2">
    <source>
        <dbReference type="ARBA" id="ARBA00022723"/>
    </source>
</evidence>
<protein>
    <submittedName>
        <fullName evidence="6">Aldehyde-activating protein</fullName>
    </submittedName>
</protein>
<proteinExistence type="inferred from homology"/>
<dbReference type="AlphaFoldDB" id="A0AAW9TNR4"/>
<evidence type="ECO:0000256" key="1">
    <source>
        <dbReference type="ARBA" id="ARBA00005495"/>
    </source>
</evidence>
<evidence type="ECO:0000256" key="3">
    <source>
        <dbReference type="ARBA" id="ARBA00022833"/>
    </source>
</evidence>
<dbReference type="EMBL" id="WISR01000126">
    <property type="protein sequence ID" value="MQW33707.1"/>
    <property type="molecule type" value="Genomic_DNA"/>
</dbReference>
<evidence type="ECO:0000256" key="4">
    <source>
        <dbReference type="ARBA" id="ARBA00023239"/>
    </source>
</evidence>
<feature type="domain" description="CENP-V/GFA" evidence="5">
    <location>
        <begin position="8"/>
        <end position="119"/>
    </location>
</feature>
<keyword evidence="2" id="KW-0479">Metal-binding</keyword>
<accession>A0AAW9TNR4</accession>
<evidence type="ECO:0000313" key="6">
    <source>
        <dbReference type="EMBL" id="MQW33707.1"/>
    </source>
</evidence>
<dbReference type="Gene3D" id="3.90.1590.10">
    <property type="entry name" value="glutathione-dependent formaldehyde- activating enzyme (gfa)"/>
    <property type="match status" value="1"/>
</dbReference>
<dbReference type="InterPro" id="IPR011057">
    <property type="entry name" value="Mss4-like_sf"/>
</dbReference>
<gene>
    <name evidence="6" type="ORF">GHK53_13080</name>
</gene>
<dbReference type="GO" id="GO:0016846">
    <property type="term" value="F:carbon-sulfur lyase activity"/>
    <property type="evidence" value="ECO:0007669"/>
    <property type="project" value="InterPro"/>
</dbReference>
<dbReference type="InterPro" id="IPR006913">
    <property type="entry name" value="CENP-V/GFA"/>
</dbReference>
<evidence type="ECO:0000259" key="5">
    <source>
        <dbReference type="PROSITE" id="PS51891"/>
    </source>
</evidence>
<dbReference type="PROSITE" id="PS51891">
    <property type="entry name" value="CENP_V_GFA"/>
    <property type="match status" value="1"/>
</dbReference>
<keyword evidence="3" id="KW-0862">Zinc</keyword>
<reference evidence="6 7" key="1">
    <citation type="journal article" date="2013" name="Genome Biol.">
        <title>Comparative genomics of the core and accessory genomes of 48 Sinorhizobium strains comprising five genospecies.</title>
        <authorList>
            <person name="Sugawara M."/>
            <person name="Epstein B."/>
            <person name="Badgley B.D."/>
            <person name="Unno T."/>
            <person name="Xu L."/>
            <person name="Reese J."/>
            <person name="Gyaneshwar P."/>
            <person name="Denny R."/>
            <person name="Mudge J."/>
            <person name="Bharti A.K."/>
            <person name="Farmer A.D."/>
            <person name="May G.D."/>
            <person name="Woodward J.E."/>
            <person name="Medigue C."/>
            <person name="Vallenet D."/>
            <person name="Lajus A."/>
            <person name="Rouy Z."/>
            <person name="Martinez-Vaz B."/>
            <person name="Tiffin P."/>
            <person name="Young N.D."/>
            <person name="Sadowsky M.J."/>
        </authorList>
    </citation>
    <scope>NUCLEOTIDE SEQUENCE [LARGE SCALE GENOMIC DNA]</scope>
    <source>
        <strain evidence="6 7">N6B1</strain>
    </source>
</reference>
<dbReference type="GO" id="GO:0046872">
    <property type="term" value="F:metal ion binding"/>
    <property type="evidence" value="ECO:0007669"/>
    <property type="project" value="UniProtKB-KW"/>
</dbReference>
<dbReference type="SUPFAM" id="SSF51316">
    <property type="entry name" value="Mss4-like"/>
    <property type="match status" value="1"/>
</dbReference>
<dbReference type="PANTHER" id="PTHR33337:SF40">
    <property type="entry name" value="CENP-V_GFA DOMAIN-CONTAINING PROTEIN-RELATED"/>
    <property type="match status" value="1"/>
</dbReference>
<dbReference type="PANTHER" id="PTHR33337">
    <property type="entry name" value="GFA DOMAIN-CONTAINING PROTEIN"/>
    <property type="match status" value="1"/>
</dbReference>
<comment type="caution">
    <text evidence="6">The sequence shown here is derived from an EMBL/GenBank/DDBJ whole genome shotgun (WGS) entry which is preliminary data.</text>
</comment>